<dbReference type="CDD" id="cd02440">
    <property type="entry name" value="AdoMet_MTases"/>
    <property type="match status" value="1"/>
</dbReference>
<dbReference type="Gene3D" id="3.40.50.150">
    <property type="entry name" value="Vaccinia Virus protein VP39"/>
    <property type="match status" value="1"/>
</dbReference>
<name>A0A849L2J1_9RHOB</name>
<dbReference type="Gene3D" id="2.20.130.10">
    <property type="entry name" value="CAC2371-like domains"/>
    <property type="match status" value="1"/>
</dbReference>
<gene>
    <name evidence="2" type="ORF">HMH01_08285</name>
</gene>
<organism evidence="2 3">
    <name type="scientific">Halovulum dunhuangense</name>
    <dbReference type="NCBI Taxonomy" id="1505036"/>
    <lineage>
        <taxon>Bacteria</taxon>
        <taxon>Pseudomonadati</taxon>
        <taxon>Pseudomonadota</taxon>
        <taxon>Alphaproteobacteria</taxon>
        <taxon>Rhodobacterales</taxon>
        <taxon>Paracoccaceae</taxon>
        <taxon>Halovulum</taxon>
    </lineage>
</organism>
<dbReference type="SUPFAM" id="SSF53335">
    <property type="entry name" value="S-adenosyl-L-methionine-dependent methyltransferases"/>
    <property type="match status" value="1"/>
</dbReference>
<dbReference type="GO" id="GO:0032259">
    <property type="term" value="P:methylation"/>
    <property type="evidence" value="ECO:0007669"/>
    <property type="project" value="UniProtKB-KW"/>
</dbReference>
<comment type="caution">
    <text evidence="2">The sequence shown here is derived from an EMBL/GenBank/DDBJ whole genome shotgun (WGS) entry which is preliminary data.</text>
</comment>
<proteinExistence type="predicted"/>
<dbReference type="RefSeq" id="WP_171324202.1">
    <property type="nucleotide sequence ID" value="NZ_JABFBC010000001.1"/>
</dbReference>
<keyword evidence="2" id="KW-0808">Transferase</keyword>
<keyword evidence="2" id="KW-0489">Methyltransferase</keyword>
<dbReference type="AlphaFoldDB" id="A0A849L2J1"/>
<dbReference type="Proteomes" id="UP000572377">
    <property type="component" value="Unassembled WGS sequence"/>
</dbReference>
<dbReference type="GO" id="GO:0008168">
    <property type="term" value="F:methyltransferase activity"/>
    <property type="evidence" value="ECO:0007669"/>
    <property type="project" value="UniProtKB-KW"/>
</dbReference>
<accession>A0A849L2J1</accession>
<sequence>MPQPRAIYDGLLARVYDDYTDADARDDLRLWRRLVAECDGLALELASGTGRVLLPLLDEGHPVEGLDNSSDMLTLCRDRAAALGLAPVLHQADMTDFALGRRFGLIFCAAGSLTLLAEPGQMEAALDRAREHLGTGGLLALVMDGPGEPAMGTVVARDIIRHRDGARLRCILDALPDPNPEVARWRMTNEVVTPDGHAQQETTGIAFRRPLPDQFAAMLRACGFADVTLLDLQGNGPIRDDEEGYLVTARAI</sequence>
<keyword evidence="3" id="KW-1185">Reference proteome</keyword>
<dbReference type="Pfam" id="PF13649">
    <property type="entry name" value="Methyltransf_25"/>
    <property type="match status" value="1"/>
</dbReference>
<evidence type="ECO:0000259" key="1">
    <source>
        <dbReference type="Pfam" id="PF13649"/>
    </source>
</evidence>
<dbReference type="InterPro" id="IPR029063">
    <property type="entry name" value="SAM-dependent_MTases_sf"/>
</dbReference>
<dbReference type="EMBL" id="JABFBC010000001">
    <property type="protein sequence ID" value="NNU80437.1"/>
    <property type="molecule type" value="Genomic_DNA"/>
</dbReference>
<evidence type="ECO:0000313" key="2">
    <source>
        <dbReference type="EMBL" id="NNU80437.1"/>
    </source>
</evidence>
<dbReference type="InterPro" id="IPR041698">
    <property type="entry name" value="Methyltransf_25"/>
</dbReference>
<protein>
    <submittedName>
        <fullName evidence="2">Class I SAM-dependent methyltransferase</fullName>
    </submittedName>
</protein>
<feature type="domain" description="Methyltransferase" evidence="1">
    <location>
        <begin position="43"/>
        <end position="137"/>
    </location>
</feature>
<evidence type="ECO:0000313" key="3">
    <source>
        <dbReference type="Proteomes" id="UP000572377"/>
    </source>
</evidence>
<reference evidence="2 3" key="1">
    <citation type="submission" date="2020-05" db="EMBL/GenBank/DDBJ databases">
        <title>Gimesia benthica sp. nov., a novel planctomycete isolated from a deep-sea water sample of the Northwest Indian Ocean.</title>
        <authorList>
            <person name="Wang J."/>
            <person name="Ruan C."/>
            <person name="Song L."/>
            <person name="Zhu Y."/>
            <person name="Li A."/>
            <person name="Zheng X."/>
            <person name="Wang L."/>
            <person name="Lu Z."/>
            <person name="Huang Y."/>
            <person name="Du W."/>
            <person name="Zhou Y."/>
            <person name="Huang L."/>
            <person name="Dai X."/>
        </authorList>
    </citation>
    <scope>NUCLEOTIDE SEQUENCE [LARGE SCALE GENOMIC DNA]</scope>
    <source>
        <strain evidence="2 3">YYQ-30</strain>
    </source>
</reference>